<proteinExistence type="predicted"/>
<dbReference type="InterPro" id="IPR015330">
    <property type="entry name" value="DNA_primase/pol_bifunc_N"/>
</dbReference>
<keyword evidence="3" id="KW-1185">Reference proteome</keyword>
<dbReference type="Pfam" id="PF09250">
    <property type="entry name" value="Prim-Pol"/>
    <property type="match status" value="1"/>
</dbReference>
<gene>
    <name evidence="2" type="ORF">GCM10009789_20690</name>
</gene>
<dbReference type="RefSeq" id="WP_344212294.1">
    <property type="nucleotide sequence ID" value="NZ_BAAAOS010000017.1"/>
</dbReference>
<evidence type="ECO:0000259" key="1">
    <source>
        <dbReference type="Pfam" id="PF09250"/>
    </source>
</evidence>
<sequence length="174" mass="19183">MLDGRRARKVREQAIRYAANGWPVAPLAMPGDGGCPCGNGCVEPHLVGEVVRDGVQASVVWDRSGWGIALVTENYDVVDLPPEYGALLNQQLRTTCPTAMAPLRRRWWFFLVPGSIPAAQVARAGGVLHSGAGGWVPAPGTWTETTGCIRWLVHPYLTHWRPYQRRDAIDRVFL</sequence>
<accession>A0ABN2D2G9</accession>
<protein>
    <recommendedName>
        <fullName evidence="1">DNA primase/polymerase bifunctional N-terminal domain-containing protein</fullName>
    </recommendedName>
</protein>
<name>A0ABN2D2G9_9ACTN</name>
<dbReference type="EMBL" id="BAAAOS010000017">
    <property type="protein sequence ID" value="GAA1567068.1"/>
    <property type="molecule type" value="Genomic_DNA"/>
</dbReference>
<organism evidence="2 3">
    <name type="scientific">Kribbella sancticallisti</name>
    <dbReference type="NCBI Taxonomy" id="460087"/>
    <lineage>
        <taxon>Bacteria</taxon>
        <taxon>Bacillati</taxon>
        <taxon>Actinomycetota</taxon>
        <taxon>Actinomycetes</taxon>
        <taxon>Propionibacteriales</taxon>
        <taxon>Kribbellaceae</taxon>
        <taxon>Kribbella</taxon>
    </lineage>
</organism>
<feature type="domain" description="DNA primase/polymerase bifunctional N-terminal" evidence="1">
    <location>
        <begin position="14"/>
        <end position="155"/>
    </location>
</feature>
<comment type="caution">
    <text evidence="2">The sequence shown here is derived from an EMBL/GenBank/DDBJ whole genome shotgun (WGS) entry which is preliminary data.</text>
</comment>
<dbReference type="Proteomes" id="UP001500393">
    <property type="component" value="Unassembled WGS sequence"/>
</dbReference>
<evidence type="ECO:0000313" key="3">
    <source>
        <dbReference type="Proteomes" id="UP001500393"/>
    </source>
</evidence>
<evidence type="ECO:0000313" key="2">
    <source>
        <dbReference type="EMBL" id="GAA1567068.1"/>
    </source>
</evidence>
<reference evidence="2 3" key="1">
    <citation type="journal article" date="2019" name="Int. J. Syst. Evol. Microbiol.">
        <title>The Global Catalogue of Microorganisms (GCM) 10K type strain sequencing project: providing services to taxonomists for standard genome sequencing and annotation.</title>
        <authorList>
            <consortium name="The Broad Institute Genomics Platform"/>
            <consortium name="The Broad Institute Genome Sequencing Center for Infectious Disease"/>
            <person name="Wu L."/>
            <person name="Ma J."/>
        </authorList>
    </citation>
    <scope>NUCLEOTIDE SEQUENCE [LARGE SCALE GENOMIC DNA]</scope>
    <source>
        <strain evidence="2 3">JCM 14969</strain>
    </source>
</reference>